<sequence length="191" mass="21706">MSKTTTAKKKLSAAERDEILETLKDRFGKNKNRHKGIDWADVQSRLEEKADKLWSLRIMEETGGEPDVVGFDKKTGEYIFFDCAAETPKGRRSVCYDREALESRKQHKPADSAMEMAASMGIELLDEEQYRALQKLGNFDSKTSSWLKTPEAIRELGGAIFGDYRFGQVFIYHNGADSYYGARGFRGTLRV</sequence>
<reference evidence="2" key="1">
    <citation type="submission" date="2016-04" db="EMBL/GenBank/DDBJ databases">
        <authorList>
            <person name="Chen L."/>
            <person name="Zhuang W."/>
            <person name="Wang G."/>
        </authorList>
    </citation>
    <scope>NUCLEOTIDE SEQUENCE [LARGE SCALE GENOMIC DNA]</scope>
    <source>
        <strain evidence="2">208</strain>
    </source>
</reference>
<name>A0A1V9G1Q8_9BACT</name>
<evidence type="ECO:0000313" key="2">
    <source>
        <dbReference type="Proteomes" id="UP000192276"/>
    </source>
</evidence>
<comment type="caution">
    <text evidence="1">The sequence shown here is derived from an EMBL/GenBank/DDBJ whole genome shotgun (WGS) entry which is preliminary data.</text>
</comment>
<dbReference type="Pfam" id="PF14066">
    <property type="entry name" value="DUF4256"/>
    <property type="match status" value="1"/>
</dbReference>
<gene>
    <name evidence="1" type="ORF">A4R26_16000</name>
</gene>
<protein>
    <recommendedName>
        <fullName evidence="3">DUF4256 domain-containing protein</fullName>
    </recommendedName>
</protein>
<keyword evidence="2" id="KW-1185">Reference proteome</keyword>
<dbReference type="OrthoDB" id="8442276at2"/>
<dbReference type="RefSeq" id="WP_081163541.1">
    <property type="nucleotide sequence ID" value="NZ_LWBP01000089.1"/>
</dbReference>
<evidence type="ECO:0000313" key="1">
    <source>
        <dbReference type="EMBL" id="OQP64551.1"/>
    </source>
</evidence>
<proteinExistence type="predicted"/>
<evidence type="ECO:0008006" key="3">
    <source>
        <dbReference type="Google" id="ProtNLM"/>
    </source>
</evidence>
<organism evidence="1 2">
    <name type="scientific">Niastella populi</name>
    <dbReference type="NCBI Taxonomy" id="550983"/>
    <lineage>
        <taxon>Bacteria</taxon>
        <taxon>Pseudomonadati</taxon>
        <taxon>Bacteroidota</taxon>
        <taxon>Chitinophagia</taxon>
        <taxon>Chitinophagales</taxon>
        <taxon>Chitinophagaceae</taxon>
        <taxon>Niastella</taxon>
    </lineage>
</organism>
<accession>A0A1V9G1Q8</accession>
<dbReference type="EMBL" id="LWBP01000089">
    <property type="protein sequence ID" value="OQP64551.1"/>
    <property type="molecule type" value="Genomic_DNA"/>
</dbReference>
<dbReference type="Proteomes" id="UP000192276">
    <property type="component" value="Unassembled WGS sequence"/>
</dbReference>
<dbReference type="InterPro" id="IPR025352">
    <property type="entry name" value="DUF4256"/>
</dbReference>
<dbReference type="AlphaFoldDB" id="A0A1V9G1Q8"/>